<dbReference type="Proteomes" id="UP000307999">
    <property type="component" value="Unassembled WGS sequence"/>
</dbReference>
<dbReference type="GO" id="GO:0016787">
    <property type="term" value="F:hydrolase activity"/>
    <property type="evidence" value="ECO:0007669"/>
    <property type="project" value="UniProtKB-KW"/>
</dbReference>
<evidence type="ECO:0000313" key="2">
    <source>
        <dbReference type="EMBL" id="TKB47380.1"/>
    </source>
</evidence>
<keyword evidence="1" id="KW-0460">Magnesium</keyword>
<reference evidence="2 3" key="1">
    <citation type="submission" date="2019-04" db="EMBL/GenBank/DDBJ databases">
        <title>Thalassotalea guangxiensis sp. nov., isolated from sediment of the coastal wetland.</title>
        <authorList>
            <person name="Zheng S."/>
            <person name="Zhang D."/>
        </authorList>
    </citation>
    <scope>NUCLEOTIDE SEQUENCE [LARGE SCALE GENOMIC DNA]</scope>
    <source>
        <strain evidence="2 3">ZS-4</strain>
    </source>
</reference>
<comment type="caution">
    <text evidence="2">The sequence shown here is derived from an EMBL/GenBank/DDBJ whole genome shotgun (WGS) entry which is preliminary data.</text>
</comment>
<dbReference type="SUPFAM" id="SSF101478">
    <property type="entry name" value="ADP-ribosylglycohydrolase"/>
    <property type="match status" value="1"/>
</dbReference>
<dbReference type="InterPro" id="IPR036705">
    <property type="entry name" value="Ribosyl_crysJ1_sf"/>
</dbReference>
<accession>A0A4U1B9E6</accession>
<comment type="cofactor">
    <cofactor evidence="1">
        <name>Mg(2+)</name>
        <dbReference type="ChEBI" id="CHEBI:18420"/>
    </cofactor>
    <text evidence="1">Binds 2 magnesium ions per subunit.</text>
</comment>
<keyword evidence="3" id="KW-1185">Reference proteome</keyword>
<dbReference type="InterPro" id="IPR005502">
    <property type="entry name" value="Ribosyl_crysJ1"/>
</dbReference>
<gene>
    <name evidence="2" type="ORF">E8M12_00905</name>
</gene>
<organism evidence="2 3">
    <name type="scientific">Thalassotalea mangrovi</name>
    <dbReference type="NCBI Taxonomy" id="2572245"/>
    <lineage>
        <taxon>Bacteria</taxon>
        <taxon>Pseudomonadati</taxon>
        <taxon>Pseudomonadota</taxon>
        <taxon>Gammaproteobacteria</taxon>
        <taxon>Alteromonadales</taxon>
        <taxon>Colwelliaceae</taxon>
        <taxon>Thalassotalea</taxon>
    </lineage>
</organism>
<keyword evidence="1" id="KW-0479">Metal-binding</keyword>
<feature type="binding site" evidence="1">
    <location>
        <position position="326"/>
    </location>
    <ligand>
        <name>Mg(2+)</name>
        <dbReference type="ChEBI" id="CHEBI:18420"/>
        <label>1</label>
    </ligand>
</feature>
<proteinExistence type="predicted"/>
<feature type="binding site" evidence="1">
    <location>
        <position position="328"/>
    </location>
    <ligand>
        <name>Mg(2+)</name>
        <dbReference type="ChEBI" id="CHEBI:18420"/>
        <label>1</label>
    </ligand>
</feature>
<sequence>MKTMGVVNNMKSLCKRIFMDVFILSTLILVIPPTMFAAQAKDGASTLIIAMDDYRDKVYASWLGQMVGNFYGLPYEFKFLEQPGPDTFPYGYGSSLERLKQAGGAFSDDDTDIEYMYLLAMENYGTAPYYHQLAETWQHQVRERVWAANRQALTLMRAGYTPPLTGHQHFNSEWFQIDPQLVNEIWAVTAPGMVRYAVQKTDWAARITSDSFGVEPAMHYAAMYSAAFYESDIENLINIGLQALPRSSRFAGVVEEMLALYRTYPNNWQMARQQMAGKYAKRFEYNQNSWYPIDATLNGACAILALLYGEGDFQRTMDMSVAMGFDADNQAATLGGLLGIIGGINAIPESLLFPLGKQHWSKPFNDKYINVTREDLPDASIVEMAKRIAEQGEKVIIANGGSKISRDGEILYHINKDARFTAPLELPRAPVQFIEVNKTTDFEFYPLLHHQTLDYLRFSIIDGELPSGLKLEQNHIAGVATKPGHYQVTIKAVTPGMSMQQQYEFSVHSENLASTAVAIIHNDRDYSREDASIDLLRDGIRNLQQGLGAQQTFYSEPQTRAPAAPDSYGYRFATPQRMSALLFNPGYVLEDSGWYTTFNVQYLNAEQQWQDVEDLIITPHMSLHNNKYLQGKVIDHLIRFRPVTSSAIRILGIPGGTQPDDPGKPKQFQTAISELSVHQY</sequence>
<protein>
    <submittedName>
        <fullName evidence="2">ADP-ribosylglycohydrolase family protein</fullName>
    </submittedName>
</protein>
<dbReference type="OrthoDB" id="9761704at2"/>
<dbReference type="EMBL" id="SWDB01000003">
    <property type="protein sequence ID" value="TKB47380.1"/>
    <property type="molecule type" value="Genomic_DNA"/>
</dbReference>
<keyword evidence="2" id="KW-0378">Hydrolase</keyword>
<dbReference type="AlphaFoldDB" id="A0A4U1B9E6"/>
<dbReference type="Pfam" id="PF03747">
    <property type="entry name" value="ADP_ribosyl_GH"/>
    <property type="match status" value="1"/>
</dbReference>
<name>A0A4U1B9E6_9GAMM</name>
<evidence type="ECO:0000313" key="3">
    <source>
        <dbReference type="Proteomes" id="UP000307999"/>
    </source>
</evidence>
<dbReference type="Gene3D" id="1.10.4080.10">
    <property type="entry name" value="ADP-ribosylation/Crystallin J1"/>
    <property type="match status" value="1"/>
</dbReference>
<evidence type="ECO:0000256" key="1">
    <source>
        <dbReference type="PIRSR" id="PIRSR605502-1"/>
    </source>
</evidence>